<feature type="transmembrane region" description="Helical" evidence="11">
    <location>
        <begin position="6"/>
        <end position="30"/>
    </location>
</feature>
<gene>
    <name evidence="13" type="ORF">LEP1GSC081_3171</name>
</gene>
<dbReference type="GO" id="GO:0006508">
    <property type="term" value="P:proteolysis"/>
    <property type="evidence" value="ECO:0007669"/>
    <property type="project" value="UniProtKB-KW"/>
</dbReference>
<dbReference type="InterPro" id="IPR004387">
    <property type="entry name" value="Pept_M50_Zn"/>
</dbReference>
<dbReference type="EMBL" id="AHMY02000032">
    <property type="protein sequence ID" value="EKO16240.1"/>
    <property type="molecule type" value="Genomic_DNA"/>
</dbReference>
<evidence type="ECO:0000256" key="10">
    <source>
        <dbReference type="ARBA" id="ARBA00023136"/>
    </source>
</evidence>
<dbReference type="AlphaFoldDB" id="A0A0E2BG85"/>
<dbReference type="GO" id="GO:0016020">
    <property type="term" value="C:membrane"/>
    <property type="evidence" value="ECO:0007669"/>
    <property type="project" value="UniProtKB-SubCell"/>
</dbReference>
<keyword evidence="10 11" id="KW-0472">Membrane</keyword>
<keyword evidence="7" id="KW-0862">Zinc</keyword>
<dbReference type="PANTHER" id="PTHR42837">
    <property type="entry name" value="REGULATOR OF SIGMA-E PROTEASE RSEP"/>
    <property type="match status" value="1"/>
</dbReference>
<dbReference type="InterPro" id="IPR036034">
    <property type="entry name" value="PDZ_sf"/>
</dbReference>
<evidence type="ECO:0000313" key="14">
    <source>
        <dbReference type="Proteomes" id="UP000006253"/>
    </source>
</evidence>
<dbReference type="GO" id="GO:0004222">
    <property type="term" value="F:metalloendopeptidase activity"/>
    <property type="evidence" value="ECO:0007669"/>
    <property type="project" value="InterPro"/>
</dbReference>
<dbReference type="RefSeq" id="WP_004765084.1">
    <property type="nucleotide sequence ID" value="NZ_AHMY02000032.1"/>
</dbReference>
<evidence type="ECO:0000256" key="4">
    <source>
        <dbReference type="ARBA" id="ARBA00022670"/>
    </source>
</evidence>
<proteinExistence type="inferred from homology"/>
<dbReference type="Proteomes" id="UP000006253">
    <property type="component" value="Unassembled WGS sequence"/>
</dbReference>
<dbReference type="CDD" id="cd06163">
    <property type="entry name" value="S2P-M50_PDZ_RseP-like"/>
    <property type="match status" value="1"/>
</dbReference>
<dbReference type="Gene3D" id="2.30.42.10">
    <property type="match status" value="1"/>
</dbReference>
<sequence length="575" mass="63849">MLIMVLGAIFMLAISIFIHELGHLLCGMLVGVKARIFSIGYGRGIWKKKVGETTYQITAIPVGGYVLFKGDDYGGDVKGEPGELLSTPPLKRMIPVLGGPLFNLFLGFGILLILNFLGHNPPGNRIFIDPADQEFSAAYQSGLRTGDRILSIDGNKTEKFEDIVTNVGLSSGNSLKILGEREGKPMEWSATPRIIYNPKRSSGIPTIGVEPFGERRVVATFSYPEQFQHWLSSRLDKSHEAENYYQERLKKAVEGRDIPAEVLLEKEKEEKENLLRSRALSYLNDGDVIQTVNGKTISTVGELQKILGEFQNRKVNIVVDRKSYPLVNPWSTEVVSVEVPVLGANILEFKNIRDRKYSELNLESYQFASYDPELGQKLLNLAVDGQTFPSFEELLAYVKTKNGNTVTVDMGNLKLEAEPKVRPIGLLGFRPNMKFNPEPMQRDLGFLESFAVAGKDVYENVETTLKGIGMLFSGILSVKDSLSGPVGIVSYAGISLEIGWETYLEFVARISIALMIMNLLPIPMADGGHIVLYAYEAITGRPLPGKVIESIFRIGFLFLLGLGLYVTFNDVMRIF</sequence>
<feature type="transmembrane region" description="Helical" evidence="11">
    <location>
        <begin position="512"/>
        <end position="535"/>
    </location>
</feature>
<accession>A0A0E2BG85</accession>
<dbReference type="SMART" id="SM00228">
    <property type="entry name" value="PDZ"/>
    <property type="match status" value="1"/>
</dbReference>
<keyword evidence="9 13" id="KW-0482">Metalloprotease</keyword>
<evidence type="ECO:0000256" key="7">
    <source>
        <dbReference type="ARBA" id="ARBA00022833"/>
    </source>
</evidence>
<evidence type="ECO:0000256" key="5">
    <source>
        <dbReference type="ARBA" id="ARBA00022692"/>
    </source>
</evidence>
<evidence type="ECO:0000256" key="6">
    <source>
        <dbReference type="ARBA" id="ARBA00022801"/>
    </source>
</evidence>
<protein>
    <submittedName>
        <fullName evidence="13">Putative RIP metalloprotease RseP</fullName>
    </submittedName>
</protein>
<evidence type="ECO:0000256" key="9">
    <source>
        <dbReference type="ARBA" id="ARBA00023049"/>
    </source>
</evidence>
<dbReference type="CDD" id="cd23081">
    <property type="entry name" value="cpPDZ_EcRseP-like"/>
    <property type="match status" value="1"/>
</dbReference>
<dbReference type="InterPro" id="IPR001478">
    <property type="entry name" value="PDZ"/>
</dbReference>
<keyword evidence="8 11" id="KW-1133">Transmembrane helix</keyword>
<evidence type="ECO:0000256" key="8">
    <source>
        <dbReference type="ARBA" id="ARBA00022989"/>
    </source>
</evidence>
<name>A0A0E2BG85_9LEPT</name>
<evidence type="ECO:0000256" key="2">
    <source>
        <dbReference type="ARBA" id="ARBA00004141"/>
    </source>
</evidence>
<dbReference type="InterPro" id="IPR008915">
    <property type="entry name" value="Peptidase_M50"/>
</dbReference>
<dbReference type="Pfam" id="PF02163">
    <property type="entry name" value="Peptidase_M50"/>
    <property type="match status" value="1"/>
</dbReference>
<feature type="transmembrane region" description="Helical" evidence="11">
    <location>
        <begin position="547"/>
        <end position="568"/>
    </location>
</feature>
<keyword evidence="4 13" id="KW-0645">Protease</keyword>
<comment type="similarity">
    <text evidence="3">Belongs to the peptidase M50B family.</text>
</comment>
<evidence type="ECO:0000256" key="11">
    <source>
        <dbReference type="SAM" id="Phobius"/>
    </source>
</evidence>
<evidence type="ECO:0000259" key="12">
    <source>
        <dbReference type="SMART" id="SM00228"/>
    </source>
</evidence>
<dbReference type="SUPFAM" id="SSF50156">
    <property type="entry name" value="PDZ domain-like"/>
    <property type="match status" value="1"/>
</dbReference>
<feature type="transmembrane region" description="Helical" evidence="11">
    <location>
        <begin position="101"/>
        <end position="118"/>
    </location>
</feature>
<keyword evidence="6" id="KW-0378">Hydrolase</keyword>
<dbReference type="PANTHER" id="PTHR42837:SF2">
    <property type="entry name" value="MEMBRANE METALLOPROTEASE ARASP2, CHLOROPLASTIC-RELATED"/>
    <property type="match status" value="1"/>
</dbReference>
<comment type="caution">
    <text evidence="13">The sequence shown here is derived from an EMBL/GenBank/DDBJ whole genome shotgun (WGS) entry which is preliminary data.</text>
</comment>
<comment type="subcellular location">
    <subcellularLocation>
        <location evidence="2">Membrane</location>
        <topology evidence="2">Multi-pass membrane protein</topology>
    </subcellularLocation>
</comment>
<evidence type="ECO:0000313" key="13">
    <source>
        <dbReference type="EMBL" id="EKO16240.1"/>
    </source>
</evidence>
<feature type="domain" description="PDZ" evidence="12">
    <location>
        <begin position="106"/>
        <end position="183"/>
    </location>
</feature>
<comment type="cofactor">
    <cofactor evidence="1">
        <name>Zn(2+)</name>
        <dbReference type="ChEBI" id="CHEBI:29105"/>
    </cofactor>
</comment>
<evidence type="ECO:0000256" key="3">
    <source>
        <dbReference type="ARBA" id="ARBA00007931"/>
    </source>
</evidence>
<reference evidence="13 14" key="1">
    <citation type="submission" date="2012-10" db="EMBL/GenBank/DDBJ databases">
        <authorList>
            <person name="Harkins D.M."/>
            <person name="Durkin A.S."/>
            <person name="Brinkac L.M."/>
            <person name="Selengut J.D."/>
            <person name="Sanka R."/>
            <person name="DePew J."/>
            <person name="Purushe J."/>
            <person name="Peacock S.J."/>
            <person name="Thaipadungpanit J."/>
            <person name="Wuthiekanun V.W."/>
            <person name="Day N.P."/>
            <person name="Vinetz J.M."/>
            <person name="Sutton G.G."/>
            <person name="Nelson W.C."/>
            <person name="Fouts D.E."/>
        </authorList>
    </citation>
    <scope>NUCLEOTIDE SEQUENCE [LARGE SCALE GENOMIC DNA]</scope>
    <source>
        <strain evidence="13 14">H1</strain>
    </source>
</reference>
<evidence type="ECO:0000256" key="1">
    <source>
        <dbReference type="ARBA" id="ARBA00001947"/>
    </source>
</evidence>
<keyword evidence="5 11" id="KW-0812">Transmembrane</keyword>
<organism evidence="13 14">
    <name type="scientific">Leptospira kirschneri str. H1</name>
    <dbReference type="NCBI Taxonomy" id="1049966"/>
    <lineage>
        <taxon>Bacteria</taxon>
        <taxon>Pseudomonadati</taxon>
        <taxon>Spirochaetota</taxon>
        <taxon>Spirochaetia</taxon>
        <taxon>Leptospirales</taxon>
        <taxon>Leptospiraceae</taxon>
        <taxon>Leptospira</taxon>
    </lineage>
</organism>